<sequence>MQEVPELMRMGDEQILVALCVSIKVSGGGGWAYTAADAELESSHGQQHVRHQPAGLQVLQCHKQVLD</sequence>
<gene>
    <name evidence="1" type="ORF">XNOV1_A002267</name>
</gene>
<evidence type="ECO:0000313" key="1">
    <source>
        <dbReference type="EMBL" id="CAJ1068653.1"/>
    </source>
</evidence>
<reference evidence="1" key="1">
    <citation type="submission" date="2023-08" db="EMBL/GenBank/DDBJ databases">
        <authorList>
            <person name="Alioto T."/>
            <person name="Alioto T."/>
            <person name="Gomez Garrido J."/>
        </authorList>
    </citation>
    <scope>NUCLEOTIDE SEQUENCE</scope>
</reference>
<evidence type="ECO:0000313" key="2">
    <source>
        <dbReference type="Proteomes" id="UP001178508"/>
    </source>
</evidence>
<dbReference type="Proteomes" id="UP001178508">
    <property type="component" value="Chromosome 12"/>
</dbReference>
<proteinExistence type="predicted"/>
<dbReference type="EMBL" id="OY660875">
    <property type="protein sequence ID" value="CAJ1068653.1"/>
    <property type="molecule type" value="Genomic_DNA"/>
</dbReference>
<dbReference type="AlphaFoldDB" id="A0AAV1G5C0"/>
<protein>
    <submittedName>
        <fullName evidence="1">Uncharacterized protein</fullName>
    </submittedName>
</protein>
<keyword evidence="2" id="KW-1185">Reference proteome</keyword>
<accession>A0AAV1G5C0</accession>
<name>A0AAV1G5C0_XYRNO</name>
<organism evidence="1 2">
    <name type="scientific">Xyrichtys novacula</name>
    <name type="common">Pearly razorfish</name>
    <name type="synonym">Hemipteronotus novacula</name>
    <dbReference type="NCBI Taxonomy" id="13765"/>
    <lineage>
        <taxon>Eukaryota</taxon>
        <taxon>Metazoa</taxon>
        <taxon>Chordata</taxon>
        <taxon>Craniata</taxon>
        <taxon>Vertebrata</taxon>
        <taxon>Euteleostomi</taxon>
        <taxon>Actinopterygii</taxon>
        <taxon>Neopterygii</taxon>
        <taxon>Teleostei</taxon>
        <taxon>Neoteleostei</taxon>
        <taxon>Acanthomorphata</taxon>
        <taxon>Eupercaria</taxon>
        <taxon>Labriformes</taxon>
        <taxon>Labridae</taxon>
        <taxon>Xyrichtys</taxon>
    </lineage>
</organism>